<evidence type="ECO:0000313" key="3">
    <source>
        <dbReference type="Proteomes" id="UP000789759"/>
    </source>
</evidence>
<comment type="caution">
    <text evidence="2">The sequence shown here is derived from an EMBL/GenBank/DDBJ whole genome shotgun (WGS) entry which is preliminary data.</text>
</comment>
<accession>A0A9N8VCT5</accession>
<keyword evidence="3" id="KW-1185">Reference proteome</keyword>
<evidence type="ECO:0000313" key="2">
    <source>
        <dbReference type="EMBL" id="CAG8451156.1"/>
    </source>
</evidence>
<gene>
    <name evidence="2" type="ORF">CPELLU_LOCUS148</name>
</gene>
<dbReference type="AlphaFoldDB" id="A0A9N8VCT5"/>
<dbReference type="EMBL" id="CAJVQA010000029">
    <property type="protein sequence ID" value="CAG8451156.1"/>
    <property type="molecule type" value="Genomic_DNA"/>
</dbReference>
<sequence>MKLATKYDNIDWSSSNPEQPISKVKEYNYYKILQILYLKPEEYSSYLDALRNCTCKILKHCNNATYHYTDPKLIESVIGKGKPKILVKVYKRKKISLSKGVSNNNNSNDGHILCNDDKHILSNNDRHILSNDDRHILSNDNEQILNQDDEQILYYDDKQISNYNNEPTLNNNNVSNPNQDDQEQKNRSSENKCQV</sequence>
<feature type="non-terminal residue" evidence="2">
    <location>
        <position position="1"/>
    </location>
</feature>
<feature type="compositionally biased region" description="Low complexity" evidence="1">
    <location>
        <begin position="162"/>
        <end position="178"/>
    </location>
</feature>
<dbReference type="Proteomes" id="UP000789759">
    <property type="component" value="Unassembled WGS sequence"/>
</dbReference>
<protein>
    <submittedName>
        <fullName evidence="2">14408_t:CDS:1</fullName>
    </submittedName>
</protein>
<feature type="region of interest" description="Disordered" evidence="1">
    <location>
        <begin position="161"/>
        <end position="195"/>
    </location>
</feature>
<feature type="compositionally biased region" description="Basic and acidic residues" evidence="1">
    <location>
        <begin position="182"/>
        <end position="195"/>
    </location>
</feature>
<organism evidence="2 3">
    <name type="scientific">Cetraspora pellucida</name>
    <dbReference type="NCBI Taxonomy" id="1433469"/>
    <lineage>
        <taxon>Eukaryota</taxon>
        <taxon>Fungi</taxon>
        <taxon>Fungi incertae sedis</taxon>
        <taxon>Mucoromycota</taxon>
        <taxon>Glomeromycotina</taxon>
        <taxon>Glomeromycetes</taxon>
        <taxon>Diversisporales</taxon>
        <taxon>Gigasporaceae</taxon>
        <taxon>Cetraspora</taxon>
    </lineage>
</organism>
<reference evidence="2" key="1">
    <citation type="submission" date="2021-06" db="EMBL/GenBank/DDBJ databases">
        <authorList>
            <person name="Kallberg Y."/>
            <person name="Tangrot J."/>
            <person name="Rosling A."/>
        </authorList>
    </citation>
    <scope>NUCLEOTIDE SEQUENCE</scope>
    <source>
        <strain evidence="2">FL966</strain>
    </source>
</reference>
<evidence type="ECO:0000256" key="1">
    <source>
        <dbReference type="SAM" id="MobiDB-lite"/>
    </source>
</evidence>
<name>A0A9N8VCT5_9GLOM</name>
<dbReference type="OrthoDB" id="2443964at2759"/>
<proteinExistence type="predicted"/>